<keyword evidence="1" id="KW-0732">Signal</keyword>
<evidence type="ECO:0000313" key="2">
    <source>
        <dbReference type="EMBL" id="MBV4398275.1"/>
    </source>
</evidence>
<feature type="signal peptide" evidence="1">
    <location>
        <begin position="1"/>
        <end position="33"/>
    </location>
</feature>
<dbReference type="EMBL" id="JAHSPR010000014">
    <property type="protein sequence ID" value="MBV4398275.1"/>
    <property type="molecule type" value="Genomic_DNA"/>
</dbReference>
<dbReference type="Pfam" id="PF04214">
    <property type="entry name" value="DUF411"/>
    <property type="match status" value="1"/>
</dbReference>
<evidence type="ECO:0000313" key="3">
    <source>
        <dbReference type="Proteomes" id="UP000722165"/>
    </source>
</evidence>
<protein>
    <submittedName>
        <fullName evidence="2">DUF411 domain-containing protein</fullName>
    </submittedName>
</protein>
<accession>A0ABS6NRK9</accession>
<proteinExistence type="predicted"/>
<evidence type="ECO:0000256" key="1">
    <source>
        <dbReference type="SAM" id="SignalP"/>
    </source>
</evidence>
<organism evidence="2 3">
    <name type="scientific">Advenella alkanexedens</name>
    <dbReference type="NCBI Taxonomy" id="1481665"/>
    <lineage>
        <taxon>Bacteria</taxon>
        <taxon>Pseudomonadati</taxon>
        <taxon>Pseudomonadota</taxon>
        <taxon>Betaproteobacteria</taxon>
        <taxon>Burkholderiales</taxon>
        <taxon>Alcaligenaceae</taxon>
    </lineage>
</organism>
<gene>
    <name evidence="2" type="ORF">KU392_13580</name>
</gene>
<feature type="chain" id="PRO_5045246538" evidence="1">
    <location>
        <begin position="34"/>
        <end position="161"/>
    </location>
</feature>
<sequence length="161" mass="17822">MNPTTYDFILVSRKTMLKTLLCMALLAPIVAPAQSVPTINIWQTASCNCCKQWAQEMQHSGFHLNIQTVPDTTMYRRQFGIPDELASCQTAQAGPYVLEGPVPARDVIDMLQSQPDIIGLINPTLQAQPPKAKTKNSVPTNTAQRTYILHKNGQATHLHPN</sequence>
<dbReference type="Proteomes" id="UP000722165">
    <property type="component" value="Unassembled WGS sequence"/>
</dbReference>
<dbReference type="InterPro" id="IPR007332">
    <property type="entry name" value="DUF411"/>
</dbReference>
<dbReference type="RefSeq" id="WP_169295413.1">
    <property type="nucleotide sequence ID" value="NZ_CP130490.1"/>
</dbReference>
<reference evidence="2 3" key="1">
    <citation type="submission" date="2021-06" db="EMBL/GenBank/DDBJ databases">
        <authorList>
            <person name="Lu T."/>
            <person name="Wang Q."/>
            <person name="Han X."/>
        </authorList>
    </citation>
    <scope>NUCLEOTIDE SEQUENCE [LARGE SCALE GENOMIC DNA]</scope>
    <source>
        <strain evidence="2 3">LAM0050</strain>
    </source>
</reference>
<comment type="caution">
    <text evidence="2">The sequence shown here is derived from an EMBL/GenBank/DDBJ whole genome shotgun (WGS) entry which is preliminary data.</text>
</comment>
<keyword evidence="3" id="KW-1185">Reference proteome</keyword>
<name>A0ABS6NRK9_9BURK</name>